<gene>
    <name evidence="1" type="ORF">RFI_08416</name>
</gene>
<dbReference type="GO" id="GO:0016887">
    <property type="term" value="F:ATP hydrolysis activity"/>
    <property type="evidence" value="ECO:0007669"/>
    <property type="project" value="InterPro"/>
</dbReference>
<dbReference type="InterPro" id="IPR031248">
    <property type="entry name" value="RNF213"/>
</dbReference>
<proteinExistence type="predicted"/>
<comment type="caution">
    <text evidence="1">The sequence shown here is derived from an EMBL/GenBank/DDBJ whole genome shotgun (WGS) entry which is preliminary data.</text>
</comment>
<dbReference type="Proteomes" id="UP000023152">
    <property type="component" value="Unassembled WGS sequence"/>
</dbReference>
<reference evidence="1 2" key="1">
    <citation type="journal article" date="2013" name="Curr. Biol.">
        <title>The Genome of the Foraminiferan Reticulomyxa filosa.</title>
        <authorList>
            <person name="Glockner G."/>
            <person name="Hulsmann N."/>
            <person name="Schleicher M."/>
            <person name="Noegel A.A."/>
            <person name="Eichinger L."/>
            <person name="Gallinger C."/>
            <person name="Pawlowski J."/>
            <person name="Sierra R."/>
            <person name="Euteneuer U."/>
            <person name="Pillet L."/>
            <person name="Moustafa A."/>
            <person name="Platzer M."/>
            <person name="Groth M."/>
            <person name="Szafranski K."/>
            <person name="Schliwa M."/>
        </authorList>
    </citation>
    <scope>NUCLEOTIDE SEQUENCE [LARGE SCALE GENOMIC DNA]</scope>
</reference>
<dbReference type="Gene3D" id="3.40.50.300">
    <property type="entry name" value="P-loop containing nucleotide triphosphate hydrolases"/>
    <property type="match status" value="1"/>
</dbReference>
<keyword evidence="2" id="KW-1185">Reference proteome</keyword>
<dbReference type="PANTHER" id="PTHR22605">
    <property type="entry name" value="RZ-TYPE DOMAIN-CONTAINING PROTEIN"/>
    <property type="match status" value="1"/>
</dbReference>
<evidence type="ECO:0000313" key="2">
    <source>
        <dbReference type="Proteomes" id="UP000023152"/>
    </source>
</evidence>
<evidence type="ECO:0000313" key="1">
    <source>
        <dbReference type="EMBL" id="ETO28711.1"/>
    </source>
</evidence>
<accession>X6NRQ9</accession>
<protein>
    <recommendedName>
        <fullName evidence="3">AAA+ ATPase domain-containing protein</fullName>
    </recommendedName>
</protein>
<dbReference type="GO" id="GO:0004842">
    <property type="term" value="F:ubiquitin-protein transferase activity"/>
    <property type="evidence" value="ECO:0007669"/>
    <property type="project" value="InterPro"/>
</dbReference>
<dbReference type="PANTHER" id="PTHR22605:SF1">
    <property type="entry name" value="RZ-TYPE DOMAIN-CONTAINING PROTEIN"/>
    <property type="match status" value="1"/>
</dbReference>
<organism evidence="1 2">
    <name type="scientific">Reticulomyxa filosa</name>
    <dbReference type="NCBI Taxonomy" id="46433"/>
    <lineage>
        <taxon>Eukaryota</taxon>
        <taxon>Sar</taxon>
        <taxon>Rhizaria</taxon>
        <taxon>Retaria</taxon>
        <taxon>Foraminifera</taxon>
        <taxon>Monothalamids</taxon>
        <taxon>Reticulomyxidae</taxon>
        <taxon>Reticulomyxa</taxon>
    </lineage>
</organism>
<dbReference type="EMBL" id="ASPP01006514">
    <property type="protein sequence ID" value="ETO28711.1"/>
    <property type="molecule type" value="Genomic_DNA"/>
</dbReference>
<sequence length="1057" mass="122814">MLFLWFFNHRGGHWSSNAIEAIILALAQCYYYRLNQTSREQYSATITEQIISKNYKQDFLTTLQKEEKEYVYEKSKNKNILRPSCNVRVVMLVIPAGIAQNQAFRENVFVMLVGLATKTPTIVVGRPGSSKTLAMNVLLSNLSSSAKNKMLSTIGLDDFFVLSFQCSKMTTSAMIEKRWKQAVDYQNKIKFRLCTLGFVLFQLFAIVVSSEMINSDEASLSKDSSKQTRSVVLWLDEVGLAEWSPHRPLKVLHKLLEDNNNKIAFIGLRFELYFFGFNWRLDAAKMNRLILHQVPQPKDSDLKETADTIIKEQSETTKSMSKELEVRIPNITLLYRNITQHNPFNFDFFGYRDFYALASYLKYKIQKHSSVTQDLLMEAALRNFGGMTKKDIEIYLLPKIKSYWLNDDLQIDPWKCHTPLHLIKNNIEQAQDEESPDIRNIMFIADYPAMWKILFDSGITSIQSTEVIFGSRFAEDQSSAMYLYQIIEKMRRTMNYGGLCILLQLDQLYDSLYDVLNQKYETIDNQKFCYLFFCFELYCRICVGGESIRCRIAKKFRCAVVVSKAEAHHEAQESKYHVPVAFLSRFEKFYLDPTLLEDYSLDPLWKCKWEKLQQMQEQAFFDLKQASPSTFFVGFVKSYTYISLLMNSFHQNRQQNFGSEHKVSDEEQIENAGQYCLKMLLQNTSLEKFLRNHVSHCDDFKPYADIVTFSIQLFSNCTIDVIEREGTNETVSNVLLQIVTHDYQVRDNPILDGRHGLYVVTRDKSLNSHRYLATSLDEYKTNKEIKVTEIRFKDLRDFVRETDFTCYVTDFLSHRPEHKDHRVLVIACESPMNNDMLAHHAHTQYLIEKAASINRLSNDTSWKKTIVLLCHRSNKQKKNRDRTNTNEFGYPLIFSSMWKRVFLDALLPSKYAKEVQINDICIANMSILSKRLEGNGVQLLTNSYEQALNHLNFADNDLVQIVRGHLTSSSPAGKKLQHVMKKLLNDILVTEKGALACLKALLEERLDDRGSLRRQFMLNLTHQIKHATAESYFVFSYSNDQTNKNYVIQYNSSIDVV</sequence>
<evidence type="ECO:0008006" key="3">
    <source>
        <dbReference type="Google" id="ProtNLM"/>
    </source>
</evidence>
<dbReference type="AlphaFoldDB" id="X6NRQ9"/>
<dbReference type="InterPro" id="IPR027417">
    <property type="entry name" value="P-loop_NTPase"/>
</dbReference>
<dbReference type="SUPFAM" id="SSF52540">
    <property type="entry name" value="P-loop containing nucleoside triphosphate hydrolases"/>
    <property type="match status" value="1"/>
</dbReference>
<name>X6NRQ9_RETFI</name>